<feature type="domain" description="Glycosyl transferase family 28 C-terminal" evidence="12">
    <location>
        <begin position="191"/>
        <end position="352"/>
    </location>
</feature>
<dbReference type="Pfam" id="PF03033">
    <property type="entry name" value="Glyco_transf_28"/>
    <property type="match status" value="1"/>
</dbReference>
<dbReference type="InterPro" id="IPR007235">
    <property type="entry name" value="Glyco_trans_28_C"/>
</dbReference>
<feature type="binding site" evidence="10">
    <location>
        <begin position="12"/>
        <end position="14"/>
    </location>
    <ligand>
        <name>UDP-N-acetyl-alpha-D-glucosamine</name>
        <dbReference type="ChEBI" id="CHEBI:57705"/>
    </ligand>
</feature>
<evidence type="ECO:0000256" key="1">
    <source>
        <dbReference type="ARBA" id="ARBA00022475"/>
    </source>
</evidence>
<reference evidence="13 14" key="1">
    <citation type="submission" date="2022-04" db="EMBL/GenBank/DDBJ databases">
        <title>Genome diversity in the genus Frankia.</title>
        <authorList>
            <person name="Carlos-Shanley C."/>
            <person name="Hahn D."/>
        </authorList>
    </citation>
    <scope>NUCLEOTIDE SEQUENCE [LARGE SCALE GENOMIC DNA]</scope>
    <source>
        <strain evidence="13 14">Ag45/Mut15</strain>
    </source>
</reference>
<evidence type="ECO:0000256" key="4">
    <source>
        <dbReference type="ARBA" id="ARBA00022679"/>
    </source>
</evidence>
<gene>
    <name evidence="10 13" type="primary">murG</name>
    <name evidence="13" type="ORF">MXD59_09700</name>
</gene>
<keyword evidence="5 10" id="KW-0133">Cell shape</keyword>
<dbReference type="EC" id="2.4.1.227" evidence="10"/>
<evidence type="ECO:0000259" key="12">
    <source>
        <dbReference type="Pfam" id="PF04101"/>
    </source>
</evidence>
<comment type="pathway">
    <text evidence="10">Cell wall biogenesis; peptidoglycan biosynthesis.</text>
</comment>
<keyword evidence="3 10" id="KW-0328">Glycosyltransferase</keyword>
<name>A0ABT0JWW6_9ACTN</name>
<dbReference type="InterPro" id="IPR004276">
    <property type="entry name" value="GlycoTrans_28_N"/>
</dbReference>
<comment type="catalytic activity">
    <reaction evidence="10">
        <text>di-trans,octa-cis-undecaprenyl diphospho-N-acetyl-alpha-D-muramoyl-L-alanyl-D-glutamyl-meso-2,6-diaminopimeloyl-D-alanyl-D-alanine + UDP-N-acetyl-alpha-D-glucosamine = di-trans,octa-cis-undecaprenyl diphospho-[N-acetyl-alpha-D-glucosaminyl-(1-&gt;4)]-N-acetyl-alpha-D-muramoyl-L-alanyl-D-glutamyl-meso-2,6-diaminopimeloyl-D-alanyl-D-alanine + UDP + H(+)</text>
        <dbReference type="Rhea" id="RHEA:31227"/>
        <dbReference type="ChEBI" id="CHEBI:15378"/>
        <dbReference type="ChEBI" id="CHEBI:57705"/>
        <dbReference type="ChEBI" id="CHEBI:58223"/>
        <dbReference type="ChEBI" id="CHEBI:61387"/>
        <dbReference type="ChEBI" id="CHEBI:61388"/>
        <dbReference type="EC" id="2.4.1.227"/>
    </reaction>
</comment>
<sequence length="379" mass="39656">MLRSVVLAGGGTAGHVEPALAVADALRDVDPRLRLTLLGTAVGVEARLVPARGHELATVPKVPMPRRPGPDLLRLPGRLRAAIRQAGSVLDETRADVVVGFGGYVSVPAYLAARRRGIPIVVHEANPLPGLANRLGARFTPYVATSYPGTPLRGATLTGIPLRAEILTLDRSPAAVRAARGRYHLDPHRPTLLVFGGSQGARSLNQVMTAVARPLATAGVQVLHAAGPKNYDEVAAALPRGLPAPYELRPYLDHIPSAYAAADLTLCRSGAMTCAELAAVGLPAAYVPLPIGNGEQRRNALPTVEAGGGLLVEDSALSPDWLLENVLPVLTSAERLAKMSAACAGTGHPRAAAAIVELIHTAAATRRRTRRSRPRHAAS</sequence>
<keyword evidence="2 10" id="KW-0132">Cell division</keyword>
<dbReference type="Proteomes" id="UP001201873">
    <property type="component" value="Unassembled WGS sequence"/>
</dbReference>
<feature type="binding site" evidence="10">
    <location>
        <position position="296"/>
    </location>
    <ligand>
        <name>UDP-N-acetyl-alpha-D-glucosamine</name>
        <dbReference type="ChEBI" id="CHEBI:57705"/>
    </ligand>
</feature>
<keyword evidence="9 10" id="KW-0961">Cell wall biogenesis/degradation</keyword>
<dbReference type="SUPFAM" id="SSF53756">
    <property type="entry name" value="UDP-Glycosyltransferase/glycogen phosphorylase"/>
    <property type="match status" value="1"/>
</dbReference>
<feature type="binding site" evidence="10">
    <location>
        <position position="163"/>
    </location>
    <ligand>
        <name>UDP-N-acetyl-alpha-D-glucosamine</name>
        <dbReference type="ChEBI" id="CHEBI:57705"/>
    </ligand>
</feature>
<dbReference type="InterPro" id="IPR006009">
    <property type="entry name" value="GlcNAc_MurG"/>
</dbReference>
<keyword evidence="4 10" id="KW-0808">Transferase</keyword>
<dbReference type="EMBL" id="JALKFT010000007">
    <property type="protein sequence ID" value="MCK9876046.1"/>
    <property type="molecule type" value="Genomic_DNA"/>
</dbReference>
<evidence type="ECO:0000256" key="9">
    <source>
        <dbReference type="ARBA" id="ARBA00023316"/>
    </source>
</evidence>
<keyword evidence="1 10" id="KW-1003">Cell membrane</keyword>
<dbReference type="GO" id="GO:0016757">
    <property type="term" value="F:glycosyltransferase activity"/>
    <property type="evidence" value="ECO:0007669"/>
    <property type="project" value="UniProtKB-KW"/>
</dbReference>
<proteinExistence type="inferred from homology"/>
<dbReference type="RefSeq" id="WP_163547352.1">
    <property type="nucleotide sequence ID" value="NZ_JALKFT010000007.1"/>
</dbReference>
<keyword evidence="14" id="KW-1185">Reference proteome</keyword>
<evidence type="ECO:0000256" key="8">
    <source>
        <dbReference type="ARBA" id="ARBA00023306"/>
    </source>
</evidence>
<dbReference type="PANTHER" id="PTHR21015:SF22">
    <property type="entry name" value="GLYCOSYLTRANSFERASE"/>
    <property type="match status" value="1"/>
</dbReference>
<dbReference type="Gene3D" id="3.40.50.2000">
    <property type="entry name" value="Glycogen Phosphorylase B"/>
    <property type="match status" value="2"/>
</dbReference>
<evidence type="ECO:0000313" key="13">
    <source>
        <dbReference type="EMBL" id="MCK9876046.1"/>
    </source>
</evidence>
<evidence type="ECO:0000259" key="11">
    <source>
        <dbReference type="Pfam" id="PF03033"/>
    </source>
</evidence>
<keyword evidence="7 10" id="KW-0472">Membrane</keyword>
<dbReference type="HAMAP" id="MF_00033">
    <property type="entry name" value="MurG"/>
    <property type="match status" value="1"/>
</dbReference>
<comment type="similarity">
    <text evidence="10">Belongs to the glycosyltransferase 28 family. MurG subfamily.</text>
</comment>
<feature type="binding site" evidence="10">
    <location>
        <position position="126"/>
    </location>
    <ligand>
        <name>UDP-N-acetyl-alpha-D-glucosamine</name>
        <dbReference type="ChEBI" id="CHEBI:57705"/>
    </ligand>
</feature>
<feature type="binding site" evidence="10">
    <location>
        <position position="198"/>
    </location>
    <ligand>
        <name>UDP-N-acetyl-alpha-D-glucosamine</name>
        <dbReference type="ChEBI" id="CHEBI:57705"/>
    </ligand>
</feature>
<comment type="caution">
    <text evidence="13">The sequence shown here is derived from an EMBL/GenBank/DDBJ whole genome shotgun (WGS) entry which is preliminary data.</text>
</comment>
<evidence type="ECO:0000256" key="10">
    <source>
        <dbReference type="HAMAP-Rule" id="MF_00033"/>
    </source>
</evidence>
<comment type="function">
    <text evidence="10">Cell wall formation. Catalyzes the transfer of a GlcNAc subunit on undecaprenyl-pyrophosphoryl-MurNAc-pentapeptide (lipid intermediate I) to form undecaprenyl-pyrophosphoryl-MurNAc-(pentapeptide)GlcNAc (lipid intermediate II).</text>
</comment>
<comment type="subcellular location">
    <subcellularLocation>
        <location evidence="10">Cell membrane</location>
        <topology evidence="10">Peripheral membrane protein</topology>
        <orientation evidence="10">Cytoplasmic side</orientation>
    </subcellularLocation>
</comment>
<feature type="domain" description="Glycosyltransferase family 28 N-terminal" evidence="11">
    <location>
        <begin position="5"/>
        <end position="141"/>
    </location>
</feature>
<evidence type="ECO:0000256" key="6">
    <source>
        <dbReference type="ARBA" id="ARBA00022984"/>
    </source>
</evidence>
<accession>A0ABT0JWW6</accession>
<dbReference type="NCBIfam" id="TIGR01133">
    <property type="entry name" value="murG"/>
    <property type="match status" value="1"/>
</dbReference>
<dbReference type="CDD" id="cd03785">
    <property type="entry name" value="GT28_MurG"/>
    <property type="match status" value="1"/>
</dbReference>
<protein>
    <recommendedName>
        <fullName evidence="10">UDP-N-acetylglucosamine--N-acetylmuramyl-(pentapeptide) pyrophosphoryl-undecaprenol N-acetylglucosamine transferase</fullName>
        <ecNumber evidence="10">2.4.1.227</ecNumber>
    </recommendedName>
    <alternativeName>
        <fullName evidence="10">Undecaprenyl-PP-MurNAc-pentapeptide-UDPGlcNAc GlcNAc transferase</fullName>
    </alternativeName>
</protein>
<dbReference type="PANTHER" id="PTHR21015">
    <property type="entry name" value="UDP-N-ACETYLGLUCOSAMINE--N-ACETYLMURAMYL-(PENTAPEPTIDE) PYROPHOSPHORYL-UNDECAPRENOL N-ACETYLGLUCOSAMINE TRANSFERASE 1"/>
    <property type="match status" value="1"/>
</dbReference>
<evidence type="ECO:0000256" key="3">
    <source>
        <dbReference type="ARBA" id="ARBA00022676"/>
    </source>
</evidence>
<organism evidence="13 14">
    <name type="scientific">Frankia umida</name>
    <dbReference type="NCBI Taxonomy" id="573489"/>
    <lineage>
        <taxon>Bacteria</taxon>
        <taxon>Bacillati</taxon>
        <taxon>Actinomycetota</taxon>
        <taxon>Actinomycetes</taxon>
        <taxon>Frankiales</taxon>
        <taxon>Frankiaceae</taxon>
        <taxon>Frankia</taxon>
    </lineage>
</organism>
<evidence type="ECO:0000256" key="2">
    <source>
        <dbReference type="ARBA" id="ARBA00022618"/>
    </source>
</evidence>
<evidence type="ECO:0000313" key="14">
    <source>
        <dbReference type="Proteomes" id="UP001201873"/>
    </source>
</evidence>
<comment type="caution">
    <text evidence="10">Lacks conserved residue(s) required for the propagation of feature annotation.</text>
</comment>
<evidence type="ECO:0000256" key="5">
    <source>
        <dbReference type="ARBA" id="ARBA00022960"/>
    </source>
</evidence>
<dbReference type="Pfam" id="PF04101">
    <property type="entry name" value="Glyco_tran_28_C"/>
    <property type="match status" value="1"/>
</dbReference>
<keyword evidence="8 10" id="KW-0131">Cell cycle</keyword>
<evidence type="ECO:0000256" key="7">
    <source>
        <dbReference type="ARBA" id="ARBA00023136"/>
    </source>
</evidence>
<keyword evidence="6 10" id="KW-0573">Peptidoglycan synthesis</keyword>